<dbReference type="Pfam" id="PF00023">
    <property type="entry name" value="Ank"/>
    <property type="match status" value="1"/>
</dbReference>
<evidence type="ECO:0000313" key="4">
    <source>
        <dbReference type="EMBL" id="CAE7665635.1"/>
    </source>
</evidence>
<feature type="non-terminal residue" evidence="4">
    <location>
        <position position="1"/>
    </location>
</feature>
<sequence>FLLTKQVPVEQRLANLSTVLHLAAASLPESIEVLMRAGANPLAVDFKNRSALHFASSANSVQVLLHFNVSSTRSAAFGLTPLHKAAAEGNTNVLEALLAARASEVDEVDFTGNAGLHFAVSSGAASTV</sequence>
<accession>A0A812W2F6</accession>
<comment type="caution">
    <text evidence="4">The sequence shown here is derived from an EMBL/GenBank/DDBJ whole genome shotgun (WGS) entry which is preliminary data.</text>
</comment>
<gene>
    <name evidence="4" type="primary">ANKRD44</name>
    <name evidence="4" type="ORF">SNEC2469_LOCUS19000</name>
</gene>
<dbReference type="PANTHER" id="PTHR24198">
    <property type="entry name" value="ANKYRIN REPEAT AND PROTEIN KINASE DOMAIN-CONTAINING PROTEIN"/>
    <property type="match status" value="1"/>
</dbReference>
<dbReference type="PROSITE" id="PS50297">
    <property type="entry name" value="ANK_REP_REGION"/>
    <property type="match status" value="1"/>
</dbReference>
<dbReference type="SMART" id="SM00248">
    <property type="entry name" value="ANK"/>
    <property type="match status" value="2"/>
</dbReference>
<dbReference type="Pfam" id="PF12796">
    <property type="entry name" value="Ank_2"/>
    <property type="match status" value="1"/>
</dbReference>
<dbReference type="Gene3D" id="1.25.40.20">
    <property type="entry name" value="Ankyrin repeat-containing domain"/>
    <property type="match status" value="1"/>
</dbReference>
<dbReference type="PANTHER" id="PTHR24198:SF165">
    <property type="entry name" value="ANKYRIN REPEAT-CONTAINING PROTEIN-RELATED"/>
    <property type="match status" value="1"/>
</dbReference>
<feature type="non-terminal residue" evidence="4">
    <location>
        <position position="128"/>
    </location>
</feature>
<dbReference type="EMBL" id="CAJNJA010032278">
    <property type="protein sequence ID" value="CAE7665635.1"/>
    <property type="molecule type" value="Genomic_DNA"/>
</dbReference>
<dbReference type="OrthoDB" id="1577640at2759"/>
<evidence type="ECO:0000256" key="3">
    <source>
        <dbReference type="PROSITE-ProRule" id="PRU00023"/>
    </source>
</evidence>
<dbReference type="AlphaFoldDB" id="A0A812W2F6"/>
<evidence type="ECO:0000313" key="5">
    <source>
        <dbReference type="Proteomes" id="UP000601435"/>
    </source>
</evidence>
<dbReference type="PROSITE" id="PS50088">
    <property type="entry name" value="ANK_REPEAT"/>
    <property type="match status" value="1"/>
</dbReference>
<evidence type="ECO:0000256" key="2">
    <source>
        <dbReference type="ARBA" id="ARBA00023043"/>
    </source>
</evidence>
<dbReference type="InterPro" id="IPR002110">
    <property type="entry name" value="Ankyrin_rpt"/>
</dbReference>
<reference evidence="4" key="1">
    <citation type="submission" date="2021-02" db="EMBL/GenBank/DDBJ databases">
        <authorList>
            <person name="Dougan E. K."/>
            <person name="Rhodes N."/>
            <person name="Thang M."/>
            <person name="Chan C."/>
        </authorList>
    </citation>
    <scope>NUCLEOTIDE SEQUENCE</scope>
</reference>
<dbReference type="Proteomes" id="UP000601435">
    <property type="component" value="Unassembled WGS sequence"/>
</dbReference>
<name>A0A812W2F6_9DINO</name>
<protein>
    <submittedName>
        <fullName evidence="4">ANKRD44 protein</fullName>
    </submittedName>
</protein>
<keyword evidence="2 3" id="KW-0040">ANK repeat</keyword>
<organism evidence="4 5">
    <name type="scientific">Symbiodinium necroappetens</name>
    <dbReference type="NCBI Taxonomy" id="1628268"/>
    <lineage>
        <taxon>Eukaryota</taxon>
        <taxon>Sar</taxon>
        <taxon>Alveolata</taxon>
        <taxon>Dinophyceae</taxon>
        <taxon>Suessiales</taxon>
        <taxon>Symbiodiniaceae</taxon>
        <taxon>Symbiodinium</taxon>
    </lineage>
</organism>
<proteinExistence type="predicted"/>
<keyword evidence="1" id="KW-0677">Repeat</keyword>
<evidence type="ECO:0000256" key="1">
    <source>
        <dbReference type="ARBA" id="ARBA00022737"/>
    </source>
</evidence>
<feature type="repeat" description="ANK" evidence="3">
    <location>
        <begin position="77"/>
        <end position="103"/>
    </location>
</feature>
<dbReference type="SUPFAM" id="SSF48403">
    <property type="entry name" value="Ankyrin repeat"/>
    <property type="match status" value="1"/>
</dbReference>
<keyword evidence="5" id="KW-1185">Reference proteome</keyword>
<dbReference type="InterPro" id="IPR036770">
    <property type="entry name" value="Ankyrin_rpt-contain_sf"/>
</dbReference>